<dbReference type="Gene3D" id="3.60.10.10">
    <property type="entry name" value="Endonuclease/exonuclease/phosphatase"/>
    <property type="match status" value="1"/>
</dbReference>
<organism evidence="1 2">
    <name type="scientific">Ancylostoma ceylanicum</name>
    <dbReference type="NCBI Taxonomy" id="53326"/>
    <lineage>
        <taxon>Eukaryota</taxon>
        <taxon>Metazoa</taxon>
        <taxon>Ecdysozoa</taxon>
        <taxon>Nematoda</taxon>
        <taxon>Chromadorea</taxon>
        <taxon>Rhabditida</taxon>
        <taxon>Rhabditina</taxon>
        <taxon>Rhabditomorpha</taxon>
        <taxon>Strongyloidea</taxon>
        <taxon>Ancylostomatidae</taxon>
        <taxon>Ancylostomatinae</taxon>
        <taxon>Ancylostoma</taxon>
    </lineage>
</organism>
<dbReference type="OrthoDB" id="5842234at2759"/>
<comment type="caution">
    <text evidence="1">The sequence shown here is derived from an EMBL/GenBank/DDBJ whole genome shotgun (WGS) entry which is preliminary data.</text>
</comment>
<dbReference type="AlphaFoldDB" id="A0A016W9H5"/>
<dbReference type="EMBL" id="JARK01000606">
    <property type="protein sequence ID" value="EYC35643.1"/>
    <property type="molecule type" value="Genomic_DNA"/>
</dbReference>
<dbReference type="Proteomes" id="UP000024635">
    <property type="component" value="Unassembled WGS sequence"/>
</dbReference>
<keyword evidence="2" id="KW-1185">Reference proteome</keyword>
<proteinExistence type="predicted"/>
<gene>
    <name evidence="1" type="primary">Acey_s1006.g3374</name>
    <name evidence="1" type="ORF">Y032_1006g3374</name>
</gene>
<protein>
    <recommendedName>
        <fullName evidence="3">Endonuclease/exonuclease/phosphatase domain-containing protein</fullName>
    </recommendedName>
</protein>
<sequence length="130" mass="14713">MADKDGEEPDKFHSDLGDLVHSQKSTYIVVMGDFNARIGLRTVGELFVGPNSAQQRNEAGERFTNFCKTSPWEQPVCEESSEEVDACNISIEDDQLYLLPEFRFSRAPCVFRNSMGNFPKFRVSEGKILI</sequence>
<dbReference type="STRING" id="53326.A0A016W9H5"/>
<evidence type="ECO:0008006" key="3">
    <source>
        <dbReference type="Google" id="ProtNLM"/>
    </source>
</evidence>
<dbReference type="InterPro" id="IPR036691">
    <property type="entry name" value="Endo/exonu/phosph_ase_sf"/>
</dbReference>
<accession>A0A016W9H5</accession>
<evidence type="ECO:0000313" key="2">
    <source>
        <dbReference type="Proteomes" id="UP000024635"/>
    </source>
</evidence>
<evidence type="ECO:0000313" key="1">
    <source>
        <dbReference type="EMBL" id="EYC35643.1"/>
    </source>
</evidence>
<name>A0A016W9H5_9BILA</name>
<reference evidence="2" key="1">
    <citation type="journal article" date="2015" name="Nat. Genet.">
        <title>The genome and transcriptome of the zoonotic hookworm Ancylostoma ceylanicum identify infection-specific gene families.</title>
        <authorList>
            <person name="Schwarz E.M."/>
            <person name="Hu Y."/>
            <person name="Antoshechkin I."/>
            <person name="Miller M.M."/>
            <person name="Sternberg P.W."/>
            <person name="Aroian R.V."/>
        </authorList>
    </citation>
    <scope>NUCLEOTIDE SEQUENCE</scope>
    <source>
        <strain evidence="2">HY135</strain>
    </source>
</reference>
<dbReference type="SUPFAM" id="SSF56219">
    <property type="entry name" value="DNase I-like"/>
    <property type="match status" value="1"/>
</dbReference>